<dbReference type="GO" id="GO:0005737">
    <property type="term" value="C:cytoplasm"/>
    <property type="evidence" value="ECO:0007669"/>
    <property type="project" value="UniProtKB-SubCell"/>
</dbReference>
<dbReference type="InterPro" id="IPR007451">
    <property type="entry name" value="HflD"/>
</dbReference>
<dbReference type="EMBL" id="RAXU01000005">
    <property type="protein sequence ID" value="RKG34915.1"/>
    <property type="molecule type" value="Genomic_DNA"/>
</dbReference>
<keyword evidence="3 4" id="KW-0472">Membrane</keyword>
<dbReference type="HAMAP" id="MF_00695">
    <property type="entry name" value="HflD_protein"/>
    <property type="match status" value="1"/>
</dbReference>
<keyword evidence="2 4" id="KW-0963">Cytoplasm</keyword>
<comment type="caution">
    <text evidence="5">The sequence shown here is derived from an EMBL/GenBank/DDBJ whole genome shotgun (WGS) entry which is preliminary data.</text>
</comment>
<dbReference type="NCBIfam" id="NF001250">
    <property type="entry name" value="PRK00218.1-6"/>
    <property type="match status" value="1"/>
</dbReference>
<proteinExistence type="inferred from homology"/>
<evidence type="ECO:0000256" key="3">
    <source>
        <dbReference type="ARBA" id="ARBA00023136"/>
    </source>
</evidence>
<name>A0A3A8EJZ7_9GAMM</name>
<evidence type="ECO:0000256" key="2">
    <source>
        <dbReference type="ARBA" id="ARBA00022490"/>
    </source>
</evidence>
<comment type="similarity">
    <text evidence="4">Belongs to the HflD family.</text>
</comment>
<reference evidence="5 6" key="1">
    <citation type="submission" date="2018-09" db="EMBL/GenBank/DDBJ databases">
        <title>The draft genome of Acinetobacter spp. strains.</title>
        <authorList>
            <person name="Qin J."/>
            <person name="Feng Y."/>
            <person name="Zong Z."/>
        </authorList>
    </citation>
    <scope>NUCLEOTIDE SEQUENCE [LARGE SCALE GENOMIC DNA]</scope>
    <source>
        <strain evidence="5 6">WCHAc060096</strain>
    </source>
</reference>
<evidence type="ECO:0000256" key="4">
    <source>
        <dbReference type="HAMAP-Rule" id="MF_00695"/>
    </source>
</evidence>
<evidence type="ECO:0000313" key="6">
    <source>
        <dbReference type="Proteomes" id="UP000269001"/>
    </source>
</evidence>
<dbReference type="PANTHER" id="PTHR38100">
    <property type="entry name" value="HIGH FREQUENCY LYSOGENIZATION PROTEIN HFLD"/>
    <property type="match status" value="1"/>
</dbReference>
<dbReference type="Proteomes" id="UP000269001">
    <property type="component" value="Unassembled WGS sequence"/>
</dbReference>
<gene>
    <name evidence="4 5" type="primary">hflD</name>
    <name evidence="5" type="ORF">D7V21_06065</name>
</gene>
<keyword evidence="6" id="KW-1185">Reference proteome</keyword>
<protein>
    <recommendedName>
        <fullName evidence="4">High frequency lysogenization protein HflD homolog</fullName>
    </recommendedName>
</protein>
<evidence type="ECO:0000256" key="1">
    <source>
        <dbReference type="ARBA" id="ARBA00022475"/>
    </source>
</evidence>
<accession>A0A3A8EJZ7</accession>
<dbReference type="SUPFAM" id="SSF101322">
    <property type="entry name" value="YcfC-like"/>
    <property type="match status" value="1"/>
</dbReference>
<dbReference type="InterPro" id="IPR035932">
    <property type="entry name" value="HflD-like_sf"/>
</dbReference>
<dbReference type="GO" id="GO:0005886">
    <property type="term" value="C:plasma membrane"/>
    <property type="evidence" value="ECO:0007669"/>
    <property type="project" value="UniProtKB-SubCell"/>
</dbReference>
<keyword evidence="1 4" id="KW-1003">Cell membrane</keyword>
<evidence type="ECO:0000313" key="5">
    <source>
        <dbReference type="EMBL" id="RKG34915.1"/>
    </source>
</evidence>
<organism evidence="5 6">
    <name type="scientific">Acinetobacter guerrae</name>
    <dbReference type="NCBI Taxonomy" id="1843371"/>
    <lineage>
        <taxon>Bacteria</taxon>
        <taxon>Pseudomonadati</taxon>
        <taxon>Pseudomonadota</taxon>
        <taxon>Gammaproteobacteria</taxon>
        <taxon>Moraxellales</taxon>
        <taxon>Moraxellaceae</taxon>
        <taxon>Acinetobacter</taxon>
    </lineage>
</organism>
<comment type="subcellular location">
    <subcellularLocation>
        <location evidence="4">Cytoplasm</location>
    </subcellularLocation>
    <subcellularLocation>
        <location evidence="4">Cell membrane</location>
        <topology evidence="4">Peripheral membrane protein</topology>
        <orientation evidence="4">Cytoplasmic side</orientation>
    </subcellularLocation>
</comment>
<dbReference type="PANTHER" id="PTHR38100:SF1">
    <property type="entry name" value="HIGH FREQUENCY LYSOGENIZATION PROTEIN HFLD"/>
    <property type="match status" value="1"/>
</dbReference>
<sequence length="248" mass="28105">MLGMVDTPFQQPQALNVRQNRALALAGVFQAAQLTHMTAMTGQQSIGESGNFYFEQLIKACLNIRPAMNSSTQTLDFFHQLSDISLGLKTLESSITQPFTSSPKSRLPKLSNAKLPMTYAMALLQLEKKVYKNPEYVEIIEKSQQKILKQLSFFDNNYLHPSIIANLAQTYVETAGQINPRIMVRGNAEAFKDSNHTNRIRACLFTGLQMAHLWRQLGGSSWNMIFSKRKLLQDIQTLARLQYQMVEL</sequence>
<dbReference type="Pfam" id="PF04356">
    <property type="entry name" value="DUF489"/>
    <property type="match status" value="1"/>
</dbReference>
<dbReference type="AlphaFoldDB" id="A0A3A8EJZ7"/>
<dbReference type="Gene3D" id="1.10.3890.10">
    <property type="entry name" value="HflD-like"/>
    <property type="match status" value="1"/>
</dbReference>